<dbReference type="AlphaFoldDB" id="D5BRT5"/>
<evidence type="ECO:0008006" key="3">
    <source>
        <dbReference type="Google" id="ProtNLM"/>
    </source>
</evidence>
<gene>
    <name evidence="1" type="ordered locus">SAR116_0739</name>
</gene>
<dbReference type="KEGG" id="apb:SAR116_0739"/>
<dbReference type="SUPFAM" id="SSF52218">
    <property type="entry name" value="Flavoproteins"/>
    <property type="match status" value="1"/>
</dbReference>
<keyword evidence="2" id="KW-1185">Reference proteome</keyword>
<protein>
    <recommendedName>
        <fullName evidence="3">Flavodoxin</fullName>
    </recommendedName>
</protein>
<organism evidence="1 2">
    <name type="scientific">Puniceispirillum marinum (strain IMCC1322)</name>
    <dbReference type="NCBI Taxonomy" id="488538"/>
    <lineage>
        <taxon>Bacteria</taxon>
        <taxon>Pseudomonadati</taxon>
        <taxon>Pseudomonadota</taxon>
        <taxon>Alphaproteobacteria</taxon>
        <taxon>Candidatus Puniceispirillales</taxon>
        <taxon>Candidatus Puniceispirillaceae</taxon>
        <taxon>Candidatus Puniceispirillum</taxon>
    </lineage>
</organism>
<dbReference type="OrthoDB" id="5736081at2"/>
<dbReference type="Proteomes" id="UP000007460">
    <property type="component" value="Chromosome"/>
</dbReference>
<evidence type="ECO:0000313" key="2">
    <source>
        <dbReference type="Proteomes" id="UP000007460"/>
    </source>
</evidence>
<proteinExistence type="predicted"/>
<accession>D5BRT5</accession>
<sequence length="154" mass="16491">MKKELLIVAHAPSDNTAALSRAAFDAANNYAPDDLMVRLLSPFDVQAKDVIKADGVIIGTTENIGYMAGATKDMFDRCYNNWIDICAGKSVGVYIRAGLDGTATTHALNSILTGLRWRMMAPPLVLHGTWNPAFIDDVAELSLGMAAGMDAGIF</sequence>
<dbReference type="InterPro" id="IPR029039">
    <property type="entry name" value="Flavoprotein-like_sf"/>
</dbReference>
<name>D5BRT5_PUNMI</name>
<reference evidence="1 2" key="1">
    <citation type="journal article" date="2010" name="J. Bacteriol.">
        <title>Complete genome sequence of "Candidatus Puniceispirillum marinum" IMCC1322, a representative of the SAR116 clade in the Alphaproteobacteria.</title>
        <authorList>
            <person name="Oh H.M."/>
            <person name="Kwon K.K."/>
            <person name="Kang I."/>
            <person name="Kang S.G."/>
            <person name="Lee J.H."/>
            <person name="Kim S.J."/>
            <person name="Cho J.C."/>
        </authorList>
    </citation>
    <scope>NUCLEOTIDE SEQUENCE [LARGE SCALE GENOMIC DNA]</scope>
    <source>
        <strain evidence="1 2">IMCC1322</strain>
    </source>
</reference>
<dbReference type="RefSeq" id="WP_013045611.1">
    <property type="nucleotide sequence ID" value="NC_014010.1"/>
</dbReference>
<dbReference type="HOGENOM" id="CLU_141001_1_0_5"/>
<dbReference type="EMBL" id="CP001751">
    <property type="protein sequence ID" value="ADE38982.1"/>
    <property type="molecule type" value="Genomic_DNA"/>
</dbReference>
<dbReference type="STRING" id="488538.SAR116_0739"/>
<dbReference type="Gene3D" id="3.40.50.360">
    <property type="match status" value="1"/>
</dbReference>
<dbReference type="eggNOG" id="COG0431">
    <property type="taxonomic scope" value="Bacteria"/>
</dbReference>
<evidence type="ECO:0000313" key="1">
    <source>
        <dbReference type="EMBL" id="ADE38982.1"/>
    </source>
</evidence>